<evidence type="ECO:0000313" key="1">
    <source>
        <dbReference type="EMBL" id="ESR52210.1"/>
    </source>
</evidence>
<dbReference type="Proteomes" id="UP000030687">
    <property type="component" value="Unassembled WGS sequence"/>
</dbReference>
<proteinExistence type="predicted"/>
<evidence type="ECO:0000313" key="2">
    <source>
        <dbReference type="Proteomes" id="UP000030687"/>
    </source>
</evidence>
<organism evidence="1 2">
    <name type="scientific">Citrus clementina</name>
    <name type="common">Clementine</name>
    <name type="synonym">Citrus deliciosa x Citrus sinensis</name>
    <dbReference type="NCBI Taxonomy" id="85681"/>
    <lineage>
        <taxon>Eukaryota</taxon>
        <taxon>Viridiplantae</taxon>
        <taxon>Streptophyta</taxon>
        <taxon>Embryophyta</taxon>
        <taxon>Tracheophyta</taxon>
        <taxon>Spermatophyta</taxon>
        <taxon>Magnoliopsida</taxon>
        <taxon>eudicotyledons</taxon>
        <taxon>Gunneridae</taxon>
        <taxon>Pentapetalae</taxon>
        <taxon>rosids</taxon>
        <taxon>malvids</taxon>
        <taxon>Sapindales</taxon>
        <taxon>Rutaceae</taxon>
        <taxon>Aurantioideae</taxon>
        <taxon>Citrus</taxon>
    </lineage>
</organism>
<dbReference type="Gramene" id="ESR52210">
    <property type="protein sequence ID" value="ESR52210"/>
    <property type="gene ID" value="CICLE_v10033208mg"/>
</dbReference>
<dbReference type="AlphaFoldDB" id="V4TKR3"/>
<sequence>MLFHRPMHNTVGQEVFAAIYQISLVERFEMYPGIRDSLKPFDAIMFTNNVPKITKTFRTPLSLITLLLILHSQNMFLQQSTKTDH</sequence>
<accession>V4TKR3</accession>
<keyword evidence="2" id="KW-1185">Reference proteome</keyword>
<dbReference type="InParanoid" id="V4TKR3"/>
<gene>
    <name evidence="1" type="ORF">CICLE_v10033208mg</name>
</gene>
<reference evidence="1 2" key="1">
    <citation type="submission" date="2013-10" db="EMBL/GenBank/DDBJ databases">
        <authorList>
            <consortium name="International Citrus Genome Consortium"/>
            <person name="Jenkins J."/>
            <person name="Schmutz J."/>
            <person name="Prochnik S."/>
            <person name="Rokhsar D."/>
            <person name="Gmitter F."/>
            <person name="Ollitrault P."/>
            <person name="Machado M."/>
            <person name="Talon M."/>
            <person name="Wincker P."/>
            <person name="Jaillon O."/>
            <person name="Morgante M."/>
        </authorList>
    </citation>
    <scope>NUCLEOTIDE SEQUENCE</scope>
    <source>
        <strain evidence="2">cv. Clemenules</strain>
    </source>
</reference>
<name>V4TKR3_CITCL</name>
<dbReference type="EMBL" id="KI536726">
    <property type="protein sequence ID" value="ESR52210.1"/>
    <property type="molecule type" value="Genomic_DNA"/>
</dbReference>
<protein>
    <submittedName>
        <fullName evidence="1">Uncharacterized protein</fullName>
    </submittedName>
</protein>
<dbReference type="KEGG" id="cic:CICLE_v10033208mg"/>